<dbReference type="GO" id="GO:0005524">
    <property type="term" value="F:ATP binding"/>
    <property type="evidence" value="ECO:0007669"/>
    <property type="project" value="UniProtKB-KW"/>
</dbReference>
<dbReference type="SUPFAM" id="SSF55060">
    <property type="entry name" value="GHMP Kinase, C-terminal domain"/>
    <property type="match status" value="1"/>
</dbReference>
<dbReference type="SUPFAM" id="SSF54211">
    <property type="entry name" value="Ribosomal protein S5 domain 2-like"/>
    <property type="match status" value="1"/>
</dbReference>
<dbReference type="InterPro" id="IPR013750">
    <property type="entry name" value="GHMP_kinase_C_dom"/>
</dbReference>
<dbReference type="PANTHER" id="PTHR38710:SF1">
    <property type="entry name" value="WITH PUTATIVE URIDYL PYROPHOSPHORYLASE-RELATED"/>
    <property type="match status" value="1"/>
</dbReference>
<evidence type="ECO:0000313" key="6">
    <source>
        <dbReference type="EMBL" id="MST97819.1"/>
    </source>
</evidence>
<name>A0A844G662_9BACT</name>
<evidence type="ECO:0000256" key="2">
    <source>
        <dbReference type="ARBA" id="ARBA00022777"/>
    </source>
</evidence>
<dbReference type="InterPro" id="IPR053034">
    <property type="entry name" value="Glucuronokinase-like"/>
</dbReference>
<dbReference type="EMBL" id="VUNS01000013">
    <property type="protein sequence ID" value="MST97819.1"/>
    <property type="molecule type" value="Genomic_DNA"/>
</dbReference>
<proteinExistence type="predicted"/>
<dbReference type="AlphaFoldDB" id="A0A844G662"/>
<feature type="domain" description="GHMP kinase N-terminal" evidence="4">
    <location>
        <begin position="78"/>
        <end position="169"/>
    </location>
</feature>
<dbReference type="GO" id="GO:0016301">
    <property type="term" value="F:kinase activity"/>
    <property type="evidence" value="ECO:0007669"/>
    <property type="project" value="UniProtKB-KW"/>
</dbReference>
<dbReference type="Proteomes" id="UP000435649">
    <property type="component" value="Unassembled WGS sequence"/>
</dbReference>
<accession>A0A844G662</accession>
<organism evidence="6 7">
    <name type="scientific">Victivallis lenta</name>
    <dbReference type="NCBI Taxonomy" id="2606640"/>
    <lineage>
        <taxon>Bacteria</taxon>
        <taxon>Pseudomonadati</taxon>
        <taxon>Lentisphaerota</taxon>
        <taxon>Lentisphaeria</taxon>
        <taxon>Victivallales</taxon>
        <taxon>Victivallaceae</taxon>
        <taxon>Victivallis</taxon>
    </lineage>
</organism>
<evidence type="ECO:0000259" key="5">
    <source>
        <dbReference type="Pfam" id="PF08544"/>
    </source>
</evidence>
<evidence type="ECO:0000259" key="4">
    <source>
        <dbReference type="Pfam" id="PF00288"/>
    </source>
</evidence>
<dbReference type="Pfam" id="PF00288">
    <property type="entry name" value="GHMP_kinases_N"/>
    <property type="match status" value="1"/>
</dbReference>
<comment type="caution">
    <text evidence="6">The sequence shown here is derived from an EMBL/GenBank/DDBJ whole genome shotgun (WGS) entry which is preliminary data.</text>
</comment>
<dbReference type="PANTHER" id="PTHR38710">
    <property type="entry name" value="WITH PUTATIVE URIDYL PYROPHOSPHORYLASE-RELATED"/>
    <property type="match status" value="1"/>
</dbReference>
<gene>
    <name evidence="6" type="ORF">FYJ85_12305</name>
</gene>
<evidence type="ECO:0000256" key="3">
    <source>
        <dbReference type="ARBA" id="ARBA00022840"/>
    </source>
</evidence>
<sequence>MIIKTIAFPRAALIGNPSDGYHGKTIAFVFRNYQAEAELYETPELELWPSKRDHNIFSCMDALSADVQQYGYYGGIRLLKAAVKKFNEFCHAEGIRLEKKNFTIRYSSTIPNRLGLAGSSAIITAAMRAMMEFYHVKLAPAVLANVVLSTERDELGIPAGLQDRVAQAYNTPVFMDFDREYMREHGIGRYEPIEIPAGLNLYVAYRTDLAEGSEVLHSRLREDYESGVPQVVAAMEEWAQLTCRVKTAFERRDFNAVPELLNRNFDLRCEVCPNAVSSKNRQMVELARSVGASAKFTGSGGAIIGTYENEKMYCELVRVLKTEGINVIKPEIVGTGCAR</sequence>
<dbReference type="PRINTS" id="PR00959">
    <property type="entry name" value="MEVGALKINASE"/>
</dbReference>
<keyword evidence="2 6" id="KW-0808">Transferase</keyword>
<dbReference type="Gene3D" id="3.30.230.120">
    <property type="match status" value="1"/>
</dbReference>
<keyword evidence="3" id="KW-0067">ATP-binding</keyword>
<dbReference type="Pfam" id="PF08544">
    <property type="entry name" value="GHMP_kinases_C"/>
    <property type="match status" value="1"/>
</dbReference>
<evidence type="ECO:0000313" key="7">
    <source>
        <dbReference type="Proteomes" id="UP000435649"/>
    </source>
</evidence>
<evidence type="ECO:0000256" key="1">
    <source>
        <dbReference type="ARBA" id="ARBA00022741"/>
    </source>
</evidence>
<keyword evidence="2 6" id="KW-0418">Kinase</keyword>
<dbReference type="InterPro" id="IPR036554">
    <property type="entry name" value="GHMP_kinase_C_sf"/>
</dbReference>
<protein>
    <submittedName>
        <fullName evidence="6">GHMP kinase</fullName>
    </submittedName>
</protein>
<dbReference type="InterPro" id="IPR006204">
    <property type="entry name" value="GHMP_kinase_N_dom"/>
</dbReference>
<keyword evidence="1" id="KW-0547">Nucleotide-binding</keyword>
<keyword evidence="7" id="KW-1185">Reference proteome</keyword>
<feature type="domain" description="GHMP kinase C-terminal" evidence="5">
    <location>
        <begin position="247"/>
        <end position="310"/>
    </location>
</feature>
<reference evidence="6 7" key="1">
    <citation type="submission" date="2019-08" db="EMBL/GenBank/DDBJ databases">
        <title>In-depth cultivation of the pig gut microbiome towards novel bacterial diversity and tailored functional studies.</title>
        <authorList>
            <person name="Wylensek D."/>
            <person name="Hitch T.C.A."/>
            <person name="Clavel T."/>
        </authorList>
    </citation>
    <scope>NUCLEOTIDE SEQUENCE [LARGE SCALE GENOMIC DNA]</scope>
    <source>
        <strain evidence="6 7">BBE-744-WT-12</strain>
    </source>
</reference>
<dbReference type="RefSeq" id="WP_106055376.1">
    <property type="nucleotide sequence ID" value="NZ_CALXOB010000043.1"/>
</dbReference>
<dbReference type="InterPro" id="IPR020568">
    <property type="entry name" value="Ribosomal_Su5_D2-typ_SF"/>
</dbReference>